<keyword evidence="3 6" id="KW-0812">Transmembrane</keyword>
<feature type="transmembrane region" description="Helical" evidence="6">
    <location>
        <begin position="147"/>
        <end position="164"/>
    </location>
</feature>
<proteinExistence type="predicted"/>
<keyword evidence="9" id="KW-1185">Reference proteome</keyword>
<dbReference type="AlphaFoldDB" id="A0A3M8EWT3"/>
<feature type="transmembrane region" description="Helical" evidence="6">
    <location>
        <begin position="346"/>
        <end position="367"/>
    </location>
</feature>
<evidence type="ECO:0000256" key="1">
    <source>
        <dbReference type="ARBA" id="ARBA00004651"/>
    </source>
</evidence>
<feature type="transmembrane region" description="Helical" evidence="6">
    <location>
        <begin position="224"/>
        <end position="245"/>
    </location>
</feature>
<evidence type="ECO:0000256" key="2">
    <source>
        <dbReference type="ARBA" id="ARBA00022475"/>
    </source>
</evidence>
<dbReference type="InterPro" id="IPR011701">
    <property type="entry name" value="MFS"/>
</dbReference>
<feature type="transmembrane region" description="Helical" evidence="6">
    <location>
        <begin position="47"/>
        <end position="67"/>
    </location>
</feature>
<dbReference type="SUPFAM" id="SSF103473">
    <property type="entry name" value="MFS general substrate transporter"/>
    <property type="match status" value="1"/>
</dbReference>
<dbReference type="EMBL" id="JNAD02000005">
    <property type="protein sequence ID" value="RKM96019.1"/>
    <property type="molecule type" value="Genomic_DNA"/>
</dbReference>
<name>A0A3M8EWT3_9ACTN</name>
<evidence type="ECO:0000256" key="3">
    <source>
        <dbReference type="ARBA" id="ARBA00022692"/>
    </source>
</evidence>
<evidence type="ECO:0000256" key="5">
    <source>
        <dbReference type="ARBA" id="ARBA00023136"/>
    </source>
</evidence>
<feature type="transmembrane region" description="Helical" evidence="6">
    <location>
        <begin position="257"/>
        <end position="275"/>
    </location>
</feature>
<dbReference type="PANTHER" id="PTHR23513">
    <property type="entry name" value="INTEGRAL MEMBRANE EFFLUX PROTEIN-RELATED"/>
    <property type="match status" value="1"/>
</dbReference>
<keyword evidence="4 6" id="KW-1133">Transmembrane helix</keyword>
<reference evidence="8 9" key="1">
    <citation type="journal article" date="2014" name="Genome Announc.">
        <title>Draft Genome Sequence of Streptomyces fradiae ATCC 19609, a Strain Highly Sensitive to Antibiotics.</title>
        <authorList>
            <person name="Bekker O.B."/>
            <person name="Klimina K.M."/>
            <person name="Vatlin A.A."/>
            <person name="Zakharevich N.V."/>
            <person name="Kasianov A.S."/>
            <person name="Danilenko V.N."/>
        </authorList>
    </citation>
    <scope>NUCLEOTIDE SEQUENCE [LARGE SCALE GENOMIC DNA]</scope>
    <source>
        <strain evidence="8 9">ATCC 19609</strain>
    </source>
</reference>
<organism evidence="8 9">
    <name type="scientific">Streptomyces xinghaiensis</name>
    <dbReference type="NCBI Taxonomy" id="1038928"/>
    <lineage>
        <taxon>Bacteria</taxon>
        <taxon>Bacillati</taxon>
        <taxon>Actinomycetota</taxon>
        <taxon>Actinomycetes</taxon>
        <taxon>Kitasatosporales</taxon>
        <taxon>Streptomycetaceae</taxon>
        <taxon>Streptomyces</taxon>
    </lineage>
</organism>
<evidence type="ECO:0000313" key="9">
    <source>
        <dbReference type="Proteomes" id="UP000028058"/>
    </source>
</evidence>
<protein>
    <submittedName>
        <fullName evidence="8">MFS transporter</fullName>
    </submittedName>
</protein>
<feature type="transmembrane region" description="Helical" evidence="6">
    <location>
        <begin position="79"/>
        <end position="97"/>
    </location>
</feature>
<dbReference type="GO" id="GO:0022857">
    <property type="term" value="F:transmembrane transporter activity"/>
    <property type="evidence" value="ECO:0007669"/>
    <property type="project" value="InterPro"/>
</dbReference>
<gene>
    <name evidence="8" type="ORF">SFRA_013610</name>
</gene>
<dbReference type="Proteomes" id="UP000028058">
    <property type="component" value="Unassembled WGS sequence"/>
</dbReference>
<feature type="transmembrane region" description="Helical" evidence="6">
    <location>
        <begin position="373"/>
        <end position="393"/>
    </location>
</feature>
<accession>A0A3M8EWT3</accession>
<comment type="caution">
    <text evidence="8">The sequence shown here is derived from an EMBL/GenBank/DDBJ whole genome shotgun (WGS) entry which is preliminary data.</text>
</comment>
<dbReference type="RefSeq" id="WP_050363596.1">
    <property type="nucleotide sequence ID" value="NZ_CP134822.1"/>
</dbReference>
<dbReference type="OrthoDB" id="7921539at2"/>
<feature type="transmembrane region" description="Helical" evidence="6">
    <location>
        <begin position="103"/>
        <end position="126"/>
    </location>
</feature>
<dbReference type="PANTHER" id="PTHR23513:SF11">
    <property type="entry name" value="STAPHYLOFERRIN A TRANSPORTER"/>
    <property type="match status" value="1"/>
</dbReference>
<evidence type="ECO:0000256" key="6">
    <source>
        <dbReference type="SAM" id="Phobius"/>
    </source>
</evidence>
<dbReference type="InterPro" id="IPR036259">
    <property type="entry name" value="MFS_trans_sf"/>
</dbReference>
<dbReference type="GO" id="GO:0005886">
    <property type="term" value="C:plasma membrane"/>
    <property type="evidence" value="ECO:0007669"/>
    <property type="project" value="UniProtKB-SubCell"/>
</dbReference>
<dbReference type="Gene3D" id="1.20.1250.20">
    <property type="entry name" value="MFS general substrate transporter like domains"/>
    <property type="match status" value="2"/>
</dbReference>
<dbReference type="PROSITE" id="PS50850">
    <property type="entry name" value="MFS"/>
    <property type="match status" value="1"/>
</dbReference>
<feature type="domain" description="Major facilitator superfamily (MFS) profile" evidence="7">
    <location>
        <begin position="215"/>
        <end position="407"/>
    </location>
</feature>
<dbReference type="InterPro" id="IPR020846">
    <property type="entry name" value="MFS_dom"/>
</dbReference>
<feature type="transmembrane region" description="Helical" evidence="6">
    <location>
        <begin position="287"/>
        <end position="310"/>
    </location>
</feature>
<keyword evidence="2" id="KW-1003">Cell membrane</keyword>
<comment type="subcellular location">
    <subcellularLocation>
        <location evidence="1">Cell membrane</location>
        <topology evidence="1">Multi-pass membrane protein</topology>
    </subcellularLocation>
</comment>
<keyword evidence="5 6" id="KW-0472">Membrane</keyword>
<sequence length="407" mass="40789">MSIDEPLVARRGSTAALACAALFLGSFGDEAAQVSFALSLAERSSLAVVSALLASGLVGAVAAGPCAPALMARFRPGPLIVMVFLVECGVTAGAGLFGAAAGYVLASFVLGFCGSLLWSAVLVLVPSLIAEGRVLARVNGAVQTVRNLGYVAGPALAGVLYAAVSAASTLWCISALLLLAAVVGGAALRRLSAGWGSPDPAERGGGRVALSLVGLLRLPGMARAIAPLVVTVLATSVLNVVLVLFVREELGYGADAYGAVVGALSVGLVLGPLLLTEWLGRFGEPTGAALSATVIGGALVGLGMGTGFWWLMGGALVAGLANGAQNTLMSTYLMRIVPADRRKQYVPAYVLIMQSCVLTGFLTAGLFQVRHSAVVLIGAGCVAGVAGVVGAFANRGLRAPMTVGKDG</sequence>
<evidence type="ECO:0000313" key="8">
    <source>
        <dbReference type="EMBL" id="RKM96019.1"/>
    </source>
</evidence>
<evidence type="ECO:0000256" key="4">
    <source>
        <dbReference type="ARBA" id="ARBA00022989"/>
    </source>
</evidence>
<dbReference type="Pfam" id="PF07690">
    <property type="entry name" value="MFS_1"/>
    <property type="match status" value="1"/>
</dbReference>
<evidence type="ECO:0000259" key="7">
    <source>
        <dbReference type="PROSITE" id="PS50850"/>
    </source>
</evidence>